<gene>
    <name evidence="1" type="ORF">QJT92_01010</name>
</gene>
<accession>A0ABT9JIG4</accession>
<sequence length="98" mass="11648">MFNFTPEQILERFPEFEQQIEDYREDLEVLELIDLMAKTLEDTLKNDPNAQQKMKRKTGKIRGVQQAIMLQKYKEIAEKMEQYSLYVEMKAQGGGYVH</sequence>
<evidence type="ECO:0000313" key="1">
    <source>
        <dbReference type="EMBL" id="MDP8084512.1"/>
    </source>
</evidence>
<evidence type="ECO:0000313" key="2">
    <source>
        <dbReference type="Proteomes" id="UP001224812"/>
    </source>
</evidence>
<keyword evidence="2" id="KW-1185">Reference proteome</keyword>
<dbReference type="EMBL" id="JASAVS010000001">
    <property type="protein sequence ID" value="MDP8084512.1"/>
    <property type="molecule type" value="Genomic_DNA"/>
</dbReference>
<proteinExistence type="predicted"/>
<comment type="caution">
    <text evidence="1">The sequence shown here is derived from an EMBL/GenBank/DDBJ whole genome shotgun (WGS) entry which is preliminary data.</text>
</comment>
<dbReference type="RefSeq" id="WP_306383750.1">
    <property type="nucleotide sequence ID" value="NZ_JASAVR010000001.1"/>
</dbReference>
<reference evidence="1 2" key="1">
    <citation type="journal article" date="2023" name="Front. Microbiol.">
        <title>Phylogeography and host specificity of Pasteurellaceae pathogenic to sea-farmed fish in the north-east Atlantic.</title>
        <authorList>
            <person name="Gulla S."/>
            <person name="Colquhoun D.J."/>
            <person name="Olsen A.B."/>
            <person name="Spilsberg B."/>
            <person name="Lagesen K."/>
            <person name="Aakesson C.P."/>
            <person name="Strom S."/>
            <person name="Manji F."/>
            <person name="Birkbeck T.H."/>
            <person name="Nilsen H.K."/>
        </authorList>
    </citation>
    <scope>NUCLEOTIDE SEQUENCE [LARGE SCALE GENOMIC DNA]</scope>
    <source>
        <strain evidence="1 2">VIO11850</strain>
    </source>
</reference>
<name>A0ABT9JIG4_9PAST</name>
<dbReference type="Proteomes" id="UP001224812">
    <property type="component" value="Unassembled WGS sequence"/>
</dbReference>
<organism evidence="1 2">
    <name type="scientific">Phocoenobacter skyensis</name>
    <dbReference type="NCBI Taxonomy" id="97481"/>
    <lineage>
        <taxon>Bacteria</taxon>
        <taxon>Pseudomonadati</taxon>
        <taxon>Pseudomonadota</taxon>
        <taxon>Gammaproteobacteria</taxon>
        <taxon>Pasteurellales</taxon>
        <taxon>Pasteurellaceae</taxon>
        <taxon>Phocoenobacter</taxon>
    </lineage>
</organism>
<protein>
    <submittedName>
        <fullName evidence="1">Uncharacterized protein</fullName>
    </submittedName>
</protein>